<dbReference type="STRING" id="1283841.A0A084QYI4"/>
<keyword evidence="2" id="KW-1185">Reference proteome</keyword>
<dbReference type="AlphaFoldDB" id="A0A084QYI4"/>
<evidence type="ECO:0000313" key="1">
    <source>
        <dbReference type="EMBL" id="KFA69019.1"/>
    </source>
</evidence>
<dbReference type="HOGENOM" id="CLU_692941_0_0_1"/>
<sequence>MNQKPMLGGYCSGSFIGNGSSNNCFPRRSTILEEFSFVNSGTTANGDDIVNIVYRTVPNDEYDGVKFGHQAAYNLFLEPLSNIPPLDMPKGESFGFGGSYESFPEFLAPAHQSGNKVTSSELSASTTPCVFANHSCTARRARFTYGFPASDKLLLPDAIVENGTVFPNGPAYKALVFYREDARMLAALVQELLNAPNIHCINSNDDPFLARLEILPRVGLDCTTEMVDQMYRSDAEAGVGYVYIFNHNADSTQCSVRLDVGDASAPYICNTWTVRTKITTCGFPESELRPWSALGEGVDAVSAVGRCNTNFAAPDRDSISGRGPNTKLGAVLSLGVVQHTMRVRIDSEHLPSIDPTNPILDISNWIKSGQTHTIDVEVRTPLFNYGASRGGIAGSPEI</sequence>
<protein>
    <submittedName>
        <fullName evidence="1">Uncharacterized protein</fullName>
    </submittedName>
</protein>
<proteinExistence type="predicted"/>
<evidence type="ECO:0000313" key="2">
    <source>
        <dbReference type="Proteomes" id="UP000028524"/>
    </source>
</evidence>
<organism evidence="1 2">
    <name type="scientific">Stachybotrys chlorohalonatus (strain IBT 40285)</name>
    <dbReference type="NCBI Taxonomy" id="1283841"/>
    <lineage>
        <taxon>Eukaryota</taxon>
        <taxon>Fungi</taxon>
        <taxon>Dikarya</taxon>
        <taxon>Ascomycota</taxon>
        <taxon>Pezizomycotina</taxon>
        <taxon>Sordariomycetes</taxon>
        <taxon>Hypocreomycetidae</taxon>
        <taxon>Hypocreales</taxon>
        <taxon>Stachybotryaceae</taxon>
        <taxon>Stachybotrys</taxon>
    </lineage>
</organism>
<dbReference type="EMBL" id="KL659623">
    <property type="protein sequence ID" value="KFA69019.1"/>
    <property type="molecule type" value="Genomic_DNA"/>
</dbReference>
<gene>
    <name evidence="1" type="ORF">S40285_09156</name>
</gene>
<dbReference type="Proteomes" id="UP000028524">
    <property type="component" value="Unassembled WGS sequence"/>
</dbReference>
<reference evidence="1 2" key="1">
    <citation type="journal article" date="2014" name="BMC Genomics">
        <title>Comparative genome sequencing reveals chemotype-specific gene clusters in the toxigenic black mold Stachybotrys.</title>
        <authorList>
            <person name="Semeiks J."/>
            <person name="Borek D."/>
            <person name="Otwinowski Z."/>
            <person name="Grishin N.V."/>
        </authorList>
    </citation>
    <scope>NUCLEOTIDE SEQUENCE [LARGE SCALE GENOMIC DNA]</scope>
    <source>
        <strain evidence="1 2">IBT 40285</strain>
    </source>
</reference>
<accession>A0A084QYI4</accession>
<dbReference type="OrthoDB" id="2588159at2759"/>
<dbReference type="InParanoid" id="A0A084QYI4"/>
<name>A0A084QYI4_STAC4</name>